<keyword evidence="6" id="KW-0999">Mitochondrion inner membrane</keyword>
<evidence type="ECO:0000256" key="7">
    <source>
        <dbReference type="ARBA" id="ARBA00022989"/>
    </source>
</evidence>
<keyword evidence="13" id="KW-1185">Reference proteome</keyword>
<dbReference type="InterPro" id="IPR002167">
    <property type="entry name" value="GDC-like"/>
</dbReference>
<dbReference type="OMA" id="WVMYEQM"/>
<feature type="repeat" description="Solcar" evidence="10">
    <location>
        <begin position="14"/>
        <end position="99"/>
    </location>
</feature>
<comment type="caution">
    <text evidence="12">The sequence shown here is derived from an EMBL/GenBank/DDBJ whole genome shotgun (WGS) entry which is preliminary data.</text>
</comment>
<accession>A0A5J4YTV0</accession>
<gene>
    <name evidence="12" type="ORF">FVE85_4168</name>
</gene>
<comment type="subcellular location">
    <subcellularLocation>
        <location evidence="1">Mitochondrion inner membrane</location>
        <topology evidence="1">Multi-pass membrane protein</topology>
    </subcellularLocation>
</comment>
<dbReference type="EMBL" id="VRMN01000005">
    <property type="protein sequence ID" value="KAA8494193.1"/>
    <property type="molecule type" value="Genomic_DNA"/>
</dbReference>
<dbReference type="PRINTS" id="PR00928">
    <property type="entry name" value="GRAVESDC"/>
</dbReference>
<feature type="repeat" description="Solcar" evidence="10">
    <location>
        <begin position="106"/>
        <end position="191"/>
    </location>
</feature>
<evidence type="ECO:0000256" key="6">
    <source>
        <dbReference type="ARBA" id="ARBA00022792"/>
    </source>
</evidence>
<evidence type="ECO:0000256" key="9">
    <source>
        <dbReference type="ARBA" id="ARBA00023136"/>
    </source>
</evidence>
<keyword evidence="5" id="KW-0677">Repeat</keyword>
<reference evidence="13" key="1">
    <citation type="journal article" date="2019" name="Nat. Commun.">
        <title>Expansion of phycobilisome linker gene families in mesophilic red algae.</title>
        <authorList>
            <person name="Lee J."/>
            <person name="Kim D."/>
            <person name="Bhattacharya D."/>
            <person name="Yoon H.S."/>
        </authorList>
    </citation>
    <scope>NUCLEOTIDE SEQUENCE [LARGE SCALE GENOMIC DNA]</scope>
    <source>
        <strain evidence="13">CCMP 1328</strain>
    </source>
</reference>
<evidence type="ECO:0000256" key="4">
    <source>
        <dbReference type="ARBA" id="ARBA00022692"/>
    </source>
</evidence>
<dbReference type="SUPFAM" id="SSF103506">
    <property type="entry name" value="Mitochondrial carrier"/>
    <property type="match status" value="1"/>
</dbReference>
<dbReference type="InterPro" id="IPR018108">
    <property type="entry name" value="MCP_transmembrane"/>
</dbReference>
<evidence type="ECO:0000256" key="2">
    <source>
        <dbReference type="ARBA" id="ARBA00006375"/>
    </source>
</evidence>
<comment type="similarity">
    <text evidence="2 11">Belongs to the mitochondrial carrier (TC 2.A.29) family.</text>
</comment>
<evidence type="ECO:0000256" key="10">
    <source>
        <dbReference type="PROSITE-ProRule" id="PRU00282"/>
    </source>
</evidence>
<keyword evidence="8" id="KW-0496">Mitochondrion</keyword>
<dbReference type="PROSITE" id="PS50920">
    <property type="entry name" value="SOLCAR"/>
    <property type="match status" value="3"/>
</dbReference>
<evidence type="ECO:0000256" key="1">
    <source>
        <dbReference type="ARBA" id="ARBA00004448"/>
    </source>
</evidence>
<feature type="repeat" description="Solcar" evidence="10">
    <location>
        <begin position="220"/>
        <end position="309"/>
    </location>
</feature>
<dbReference type="InterPro" id="IPR049562">
    <property type="entry name" value="SLC25A33/36-like"/>
</dbReference>
<name>A0A5J4YTV0_PORPP</name>
<dbReference type="InterPro" id="IPR002067">
    <property type="entry name" value="MCP"/>
</dbReference>
<evidence type="ECO:0000313" key="13">
    <source>
        <dbReference type="Proteomes" id="UP000324585"/>
    </source>
</evidence>
<dbReference type="PRINTS" id="PR00926">
    <property type="entry name" value="MITOCARRIER"/>
</dbReference>
<protein>
    <submittedName>
        <fullName evidence="12">Solute carrier family 25 member 36</fullName>
    </submittedName>
</protein>
<keyword evidence="9 10" id="KW-0472">Membrane</keyword>
<dbReference type="AlphaFoldDB" id="A0A5J4YTV0"/>
<dbReference type="Gene3D" id="1.50.40.10">
    <property type="entry name" value="Mitochondrial carrier domain"/>
    <property type="match status" value="1"/>
</dbReference>
<proteinExistence type="inferred from homology"/>
<evidence type="ECO:0000256" key="11">
    <source>
        <dbReference type="RuleBase" id="RU000488"/>
    </source>
</evidence>
<dbReference type="GO" id="GO:1990519">
    <property type="term" value="P:pyrimidine nucleotide import into mitochondrion"/>
    <property type="evidence" value="ECO:0007669"/>
    <property type="project" value="TreeGrafter"/>
</dbReference>
<keyword evidence="7" id="KW-1133">Transmembrane helix</keyword>
<dbReference type="InterPro" id="IPR023395">
    <property type="entry name" value="MCP_dom_sf"/>
</dbReference>
<dbReference type="OrthoDB" id="428293at2759"/>
<dbReference type="Proteomes" id="UP000324585">
    <property type="component" value="Unassembled WGS sequence"/>
</dbReference>
<organism evidence="12 13">
    <name type="scientific">Porphyridium purpureum</name>
    <name type="common">Red alga</name>
    <name type="synonym">Porphyridium cruentum</name>
    <dbReference type="NCBI Taxonomy" id="35688"/>
    <lineage>
        <taxon>Eukaryota</taxon>
        <taxon>Rhodophyta</taxon>
        <taxon>Bangiophyceae</taxon>
        <taxon>Porphyridiales</taxon>
        <taxon>Porphyridiaceae</taxon>
        <taxon>Porphyridium</taxon>
    </lineage>
</organism>
<evidence type="ECO:0000256" key="5">
    <source>
        <dbReference type="ARBA" id="ARBA00022737"/>
    </source>
</evidence>
<dbReference type="PANTHER" id="PTHR45829:SF4">
    <property type="entry name" value="MITOCHONDRIAL CARRIER PROTEIN RIM2"/>
    <property type="match status" value="1"/>
</dbReference>
<dbReference type="Pfam" id="PF00153">
    <property type="entry name" value="Mito_carr"/>
    <property type="match status" value="3"/>
</dbReference>
<dbReference type="PANTHER" id="PTHR45829">
    <property type="entry name" value="MITOCHONDRIAL CARRIER PROTEIN RIM2"/>
    <property type="match status" value="1"/>
</dbReference>
<evidence type="ECO:0000313" key="12">
    <source>
        <dbReference type="EMBL" id="KAA8494193.1"/>
    </source>
</evidence>
<dbReference type="GO" id="GO:0015218">
    <property type="term" value="F:pyrimidine nucleotide transmembrane transporter activity"/>
    <property type="evidence" value="ECO:0007669"/>
    <property type="project" value="InterPro"/>
</dbReference>
<keyword evidence="3 11" id="KW-0813">Transport</keyword>
<evidence type="ECO:0000256" key="8">
    <source>
        <dbReference type="ARBA" id="ARBA00023128"/>
    </source>
</evidence>
<sequence length="352" mass="37696">MGGKRDGGGKRMVNQQLASFLAGGLAGAVSSTITCPLEVVKTKLQASTHASRDAVRVVAADILRAEGIRGFFRGWIPTVIGILPTRSIYFWAYSSTKHALSARLGDTAALHVLSAALAGVFSNTFTNPIWALKTRMQLQAGAGGYSGYGDAIRTIWRTEGISGFFRGLSASYWGVSEGAIHFVVYEKLKKAIHARNAKRALAQDASAAGGASGTASPSSVTSLEYLVTAGMSKLLASALTYPHEVVRTRMREIPAPGQLPKYRGMIQSLILIGKEEGRAGLYAGMGTHLARVVPNTAIMFLTFETTIKLVQKYNNSLKIQARSRSDTKQVVSFGERTVAPRRSGAISRTLSR</sequence>
<keyword evidence="4 10" id="KW-0812">Transmembrane</keyword>
<evidence type="ECO:0000256" key="3">
    <source>
        <dbReference type="ARBA" id="ARBA00022448"/>
    </source>
</evidence>
<dbReference type="GO" id="GO:0005743">
    <property type="term" value="C:mitochondrial inner membrane"/>
    <property type="evidence" value="ECO:0007669"/>
    <property type="project" value="UniProtKB-SubCell"/>
</dbReference>